<dbReference type="AlphaFoldDB" id="A0AB34GB38"/>
<evidence type="ECO:0000313" key="2">
    <source>
        <dbReference type="Proteomes" id="UP001159641"/>
    </source>
</evidence>
<evidence type="ECO:0000313" key="1">
    <source>
        <dbReference type="EMBL" id="KAJ8777122.1"/>
    </source>
</evidence>
<accession>A0AB34GB38</accession>
<proteinExistence type="predicted"/>
<name>A0AB34GB38_ESCRO</name>
<reference evidence="1 2" key="1">
    <citation type="submission" date="2022-11" db="EMBL/GenBank/DDBJ databases">
        <title>Whole genome sequence of Eschrichtius robustus ER-17-0199.</title>
        <authorList>
            <person name="Bruniche-Olsen A."/>
            <person name="Black A.N."/>
            <person name="Fields C.J."/>
            <person name="Walden K."/>
            <person name="Dewoody J.A."/>
        </authorList>
    </citation>
    <scope>NUCLEOTIDE SEQUENCE [LARGE SCALE GENOMIC DNA]</scope>
    <source>
        <strain evidence="1">ER-17-0199</strain>
        <tissue evidence="1">Blubber</tissue>
    </source>
</reference>
<organism evidence="1 2">
    <name type="scientific">Eschrichtius robustus</name>
    <name type="common">California gray whale</name>
    <name type="synonym">Eschrichtius gibbosus</name>
    <dbReference type="NCBI Taxonomy" id="9764"/>
    <lineage>
        <taxon>Eukaryota</taxon>
        <taxon>Metazoa</taxon>
        <taxon>Chordata</taxon>
        <taxon>Craniata</taxon>
        <taxon>Vertebrata</taxon>
        <taxon>Euteleostomi</taxon>
        <taxon>Mammalia</taxon>
        <taxon>Eutheria</taxon>
        <taxon>Laurasiatheria</taxon>
        <taxon>Artiodactyla</taxon>
        <taxon>Whippomorpha</taxon>
        <taxon>Cetacea</taxon>
        <taxon>Mysticeti</taxon>
        <taxon>Eschrichtiidae</taxon>
        <taxon>Eschrichtius</taxon>
    </lineage>
</organism>
<protein>
    <submittedName>
        <fullName evidence="1">Uncharacterized protein</fullName>
    </submittedName>
</protein>
<dbReference type="Proteomes" id="UP001159641">
    <property type="component" value="Unassembled WGS sequence"/>
</dbReference>
<comment type="caution">
    <text evidence="1">The sequence shown here is derived from an EMBL/GenBank/DDBJ whole genome shotgun (WGS) entry which is preliminary data.</text>
</comment>
<keyword evidence="2" id="KW-1185">Reference proteome</keyword>
<gene>
    <name evidence="1" type="ORF">J1605_014505</name>
</gene>
<dbReference type="EMBL" id="JAIQCJ010002315">
    <property type="protein sequence ID" value="KAJ8777122.1"/>
    <property type="molecule type" value="Genomic_DNA"/>
</dbReference>
<sequence>MRAAAPVLKDVFAAPAFSQSSAGVGWLKDRGNRWSGLIPSSCRIQIELKGKNFPDLGSNSQAVKLTFMTLTRDKPLGMEQFGTQLINQLGTRGYMQPSTMKLTSVHSTKKPDMPKTDWCTTEHC</sequence>